<feature type="domain" description="Ionotropic glutamate receptor C-terminal" evidence="5">
    <location>
        <begin position="21"/>
        <end position="242"/>
    </location>
</feature>
<accession>A5EWX1</accession>
<evidence type="ECO:0000313" key="7">
    <source>
        <dbReference type="Proteomes" id="UP000000248"/>
    </source>
</evidence>
<comment type="similarity">
    <text evidence="1">Belongs to the bacterial solute-binding protein 3 family.</text>
</comment>
<feature type="chain" id="PRO_5002681327" evidence="3">
    <location>
        <begin position="19"/>
        <end position="246"/>
    </location>
</feature>
<dbReference type="SMART" id="SM00079">
    <property type="entry name" value="PBPe"/>
    <property type="match status" value="1"/>
</dbReference>
<evidence type="ECO:0000313" key="6">
    <source>
        <dbReference type="EMBL" id="ABQ13928.1"/>
    </source>
</evidence>
<gene>
    <name evidence="6" type="ordered locus">DNO_0033</name>
</gene>
<dbReference type="Proteomes" id="UP000000248">
    <property type="component" value="Chromosome"/>
</dbReference>
<dbReference type="SUPFAM" id="SSF53850">
    <property type="entry name" value="Periplasmic binding protein-like II"/>
    <property type="match status" value="1"/>
</dbReference>
<proteinExistence type="inferred from homology"/>
<reference evidence="6 7" key="1">
    <citation type="journal article" date="2007" name="Nat. Biotechnol.">
        <title>Genome sequence and identification of candidate vaccine antigens from the animal pathogen Dichelobacter nodosus.</title>
        <authorList>
            <person name="Myers G.S."/>
            <person name="Parker D."/>
            <person name="Al-Hasani K."/>
            <person name="Kennan R.M."/>
            <person name="Seemann T."/>
            <person name="Ren Q."/>
            <person name="Badger J.H."/>
            <person name="Selengut J.D."/>
            <person name="Deboy R.T."/>
            <person name="Tettelin H."/>
            <person name="Boyce J.D."/>
            <person name="McCarl V.P."/>
            <person name="Han X."/>
            <person name="Nelson W.C."/>
            <person name="Madupu R."/>
            <person name="Mohamoud Y."/>
            <person name="Holley T."/>
            <person name="Fedorova N."/>
            <person name="Khouri H."/>
            <person name="Bottomley S.P."/>
            <person name="Whittington R.J."/>
            <person name="Adler B."/>
            <person name="Songer J.G."/>
            <person name="Rood J.I."/>
            <person name="Paulsen I.T."/>
        </authorList>
    </citation>
    <scope>NUCLEOTIDE SEQUENCE [LARGE SCALE GENOMIC DNA]</scope>
    <source>
        <strain evidence="6 7">VCS1703A</strain>
    </source>
</reference>
<name>A5EWX1_DICNV</name>
<sequence length="246" mass="27722">MKKLLLAALLSCSLPCLAADKYRVASHPTFAPYEFLDGNGIITGYDVDLIQEIAKDQGFEVEIHNDKWEELLDKLNDGKRDMIVSSLMDTEERRQLADLSKPYSEYEQFTVFYKRPDLSINSLSDLSGLNAGAEKGTANVERLKQAGANVTELDSNFEGFKAIIRGSIDAYYCDEASMAYILRGYKDKKLPIRTFRLPKEPGKTVIAVKKGNAELLEKINRGIDNLRANGKLDELRKKWLEMESAN</sequence>
<dbReference type="Pfam" id="PF00497">
    <property type="entry name" value="SBP_bac_3"/>
    <property type="match status" value="1"/>
</dbReference>
<dbReference type="HOGENOM" id="CLU_019602_18_2_6"/>
<feature type="signal peptide" evidence="3">
    <location>
        <begin position="1"/>
        <end position="18"/>
    </location>
</feature>
<evidence type="ECO:0000256" key="1">
    <source>
        <dbReference type="ARBA" id="ARBA00010333"/>
    </source>
</evidence>
<dbReference type="Gene3D" id="3.40.190.10">
    <property type="entry name" value="Periplasmic binding protein-like II"/>
    <property type="match status" value="2"/>
</dbReference>
<dbReference type="PANTHER" id="PTHR35936:SF17">
    <property type="entry name" value="ARGININE-BINDING EXTRACELLULAR PROTEIN ARTP"/>
    <property type="match status" value="1"/>
</dbReference>
<dbReference type="EMBL" id="CP000513">
    <property type="protein sequence ID" value="ABQ13928.1"/>
    <property type="molecule type" value="Genomic_DNA"/>
</dbReference>
<evidence type="ECO:0000256" key="2">
    <source>
        <dbReference type="ARBA" id="ARBA00022729"/>
    </source>
</evidence>
<evidence type="ECO:0000259" key="5">
    <source>
        <dbReference type="SMART" id="SM00079"/>
    </source>
</evidence>
<dbReference type="KEGG" id="dno:DNO_0033"/>
<dbReference type="eggNOG" id="COG0834">
    <property type="taxonomic scope" value="Bacteria"/>
</dbReference>
<dbReference type="GO" id="GO:0016020">
    <property type="term" value="C:membrane"/>
    <property type="evidence" value="ECO:0007669"/>
    <property type="project" value="InterPro"/>
</dbReference>
<dbReference type="OrthoDB" id="9768183at2"/>
<keyword evidence="7" id="KW-1185">Reference proteome</keyword>
<evidence type="ECO:0000259" key="4">
    <source>
        <dbReference type="SMART" id="SM00062"/>
    </source>
</evidence>
<protein>
    <submittedName>
        <fullName evidence="6">Bacterial extracellular solute-binding family protein</fullName>
    </submittedName>
</protein>
<dbReference type="PANTHER" id="PTHR35936">
    <property type="entry name" value="MEMBRANE-BOUND LYTIC MUREIN TRANSGLYCOSYLASE F"/>
    <property type="match status" value="1"/>
</dbReference>
<evidence type="ECO:0000256" key="3">
    <source>
        <dbReference type="SAM" id="SignalP"/>
    </source>
</evidence>
<dbReference type="RefSeq" id="WP_011927791.1">
    <property type="nucleotide sequence ID" value="NC_009446.1"/>
</dbReference>
<feature type="domain" description="Solute-binding protein family 3/N-terminal" evidence="4">
    <location>
        <begin position="21"/>
        <end position="243"/>
    </location>
</feature>
<dbReference type="InterPro" id="IPR001638">
    <property type="entry name" value="Solute-binding_3/MltF_N"/>
</dbReference>
<dbReference type="SMART" id="SM00062">
    <property type="entry name" value="PBPb"/>
    <property type="match status" value="1"/>
</dbReference>
<dbReference type="GO" id="GO:0015276">
    <property type="term" value="F:ligand-gated monoatomic ion channel activity"/>
    <property type="evidence" value="ECO:0007669"/>
    <property type="project" value="InterPro"/>
</dbReference>
<dbReference type="AlphaFoldDB" id="A5EWX1"/>
<organism evidence="6 7">
    <name type="scientific">Dichelobacter nodosus (strain VCS1703A)</name>
    <dbReference type="NCBI Taxonomy" id="246195"/>
    <lineage>
        <taxon>Bacteria</taxon>
        <taxon>Pseudomonadati</taxon>
        <taxon>Pseudomonadota</taxon>
        <taxon>Gammaproteobacteria</taxon>
        <taxon>Cardiobacteriales</taxon>
        <taxon>Cardiobacteriaceae</taxon>
        <taxon>Dichelobacter</taxon>
    </lineage>
</organism>
<dbReference type="InterPro" id="IPR001320">
    <property type="entry name" value="Iontro_rcpt_C"/>
</dbReference>
<dbReference type="CDD" id="cd13704">
    <property type="entry name" value="PBP2_HisK"/>
    <property type="match status" value="1"/>
</dbReference>
<keyword evidence="2 3" id="KW-0732">Signal</keyword>